<reference evidence="3 4" key="1">
    <citation type="submission" date="2018-01" db="EMBL/GenBank/DDBJ databases">
        <title>The whole genome sequencing and assembly of Paenibacillus chitinolyticus KCCM 41400 strain.</title>
        <authorList>
            <person name="Kim J.-Y."/>
            <person name="Park M.-K."/>
            <person name="Lee Y.-J."/>
            <person name="Yi H."/>
            <person name="Bahn Y.-S."/>
            <person name="Kim J.F."/>
            <person name="Lee D.-W."/>
        </authorList>
    </citation>
    <scope>NUCLEOTIDE SEQUENCE [LARGE SCALE GENOMIC DNA]</scope>
    <source>
        <strain evidence="3 4">KCCM 41400</strain>
    </source>
</reference>
<keyword evidence="1" id="KW-0732">Signal</keyword>
<evidence type="ECO:0000313" key="4">
    <source>
        <dbReference type="Proteomes" id="UP000288943"/>
    </source>
</evidence>
<dbReference type="AlphaFoldDB" id="A0A410X3C8"/>
<proteinExistence type="predicted"/>
<accession>A0A410X3C8</accession>
<dbReference type="GeneID" id="95378439"/>
<reference evidence="2 5" key="2">
    <citation type="submission" date="2022-05" db="EMBL/GenBank/DDBJ databases">
        <title>Genome Sequencing of Bee-Associated Microbes.</title>
        <authorList>
            <person name="Dunlap C."/>
        </authorList>
    </citation>
    <scope>NUCLEOTIDE SEQUENCE [LARGE SCALE GENOMIC DNA]</scope>
    <source>
        <strain evidence="2 5">NRRL B-23120</strain>
    </source>
</reference>
<dbReference type="EMBL" id="CP026520">
    <property type="protein sequence ID" value="QAV21122.1"/>
    <property type="molecule type" value="Genomic_DNA"/>
</dbReference>
<protein>
    <submittedName>
        <fullName evidence="3">Uncharacterized protein</fullName>
    </submittedName>
</protein>
<feature type="signal peptide" evidence="1">
    <location>
        <begin position="1"/>
        <end position="25"/>
    </location>
</feature>
<dbReference type="OrthoDB" id="2613492at2"/>
<gene>
    <name evidence="2" type="ORF">M5X16_13175</name>
    <name evidence="3" type="ORF">PC41400_26985</name>
</gene>
<evidence type="ECO:0000313" key="3">
    <source>
        <dbReference type="EMBL" id="QAV21122.1"/>
    </source>
</evidence>
<evidence type="ECO:0000256" key="1">
    <source>
        <dbReference type="SAM" id="SignalP"/>
    </source>
</evidence>
<dbReference type="EMBL" id="JAMDMJ010000014">
    <property type="protein sequence ID" value="MCY9596727.1"/>
    <property type="molecule type" value="Genomic_DNA"/>
</dbReference>
<evidence type="ECO:0000313" key="5">
    <source>
        <dbReference type="Proteomes" id="UP001527202"/>
    </source>
</evidence>
<dbReference type="KEGG" id="pchi:PC41400_26985"/>
<evidence type="ECO:0000313" key="2">
    <source>
        <dbReference type="EMBL" id="MCY9596727.1"/>
    </source>
</evidence>
<keyword evidence="5" id="KW-1185">Reference proteome</keyword>
<feature type="chain" id="PRO_5019410140" evidence="1">
    <location>
        <begin position="26"/>
        <end position="420"/>
    </location>
</feature>
<dbReference type="Proteomes" id="UP001527202">
    <property type="component" value="Unassembled WGS sequence"/>
</dbReference>
<name>A0A410X3C8_9BACL</name>
<organism evidence="3 4">
    <name type="scientific">Paenibacillus chitinolyticus</name>
    <dbReference type="NCBI Taxonomy" id="79263"/>
    <lineage>
        <taxon>Bacteria</taxon>
        <taxon>Bacillati</taxon>
        <taxon>Bacillota</taxon>
        <taxon>Bacilli</taxon>
        <taxon>Bacillales</taxon>
        <taxon>Paenibacillaceae</taxon>
        <taxon>Paenibacillus</taxon>
    </lineage>
</organism>
<dbReference type="Proteomes" id="UP000288943">
    <property type="component" value="Chromosome"/>
</dbReference>
<sequence length="420" mass="46624">MKTTKLLLVFLVTLALFSNSLPVSATNSIELEASTVYNLDSKGAKLSQLDANSKAVFKNVEITTSKLLLSGNLVNGKLFDLQGTIKKSENSNADLLVGDLKDSLNNFEVIYFGIDRASNSSLTLNKNKFKGGEAVLKLYLLEKGTRNLTIIETTGLNNLFSADLLFSQQDSLDIIDHANQFWYAKILQGTEIPSFEPQGVVSGKSDRPYNISYSVGGGNIYEEMVIRHYIEGPTSLDTSGGTFTTKMYVLSQRTWSYDYSGLDSNSSNFQVGYFTDTRVDSWTDPGDAIRQIQWDGSYQVAGGIKTQFKIGYSLKSKYVPLTSYEINYQFETPYTAKTLKVFDNSGSNVTRAAGTKYSSGMYLKNTGQTFDVTFTVGHYDTNKQKELYVTWTYDVYNGQSPYAPANGTKTSNMSFSYYSS</sequence>
<dbReference type="RefSeq" id="WP_042235872.1">
    <property type="nucleotide sequence ID" value="NZ_CP026520.1"/>
</dbReference>